<dbReference type="InterPro" id="IPR006626">
    <property type="entry name" value="PbH1"/>
</dbReference>
<proteinExistence type="predicted"/>
<dbReference type="Pfam" id="PF13229">
    <property type="entry name" value="Beta_helix"/>
    <property type="match status" value="1"/>
</dbReference>
<protein>
    <recommendedName>
        <fullName evidence="1">Right handed beta helix domain-containing protein</fullName>
    </recommendedName>
</protein>
<evidence type="ECO:0000259" key="1">
    <source>
        <dbReference type="Pfam" id="PF13229"/>
    </source>
</evidence>
<dbReference type="SMART" id="SM00710">
    <property type="entry name" value="PbH1"/>
    <property type="match status" value="5"/>
</dbReference>
<gene>
    <name evidence="2" type="ORF">S12H4_20319</name>
</gene>
<comment type="caution">
    <text evidence="2">The sequence shown here is derived from an EMBL/GenBank/DDBJ whole genome shotgun (WGS) entry which is preliminary data.</text>
</comment>
<feature type="non-terminal residue" evidence="2">
    <location>
        <position position="282"/>
    </location>
</feature>
<feature type="domain" description="Right handed beta helix" evidence="1">
    <location>
        <begin position="109"/>
        <end position="276"/>
    </location>
</feature>
<dbReference type="Gene3D" id="2.160.20.10">
    <property type="entry name" value="Single-stranded right-handed beta-helix, Pectin lyase-like"/>
    <property type="match status" value="1"/>
</dbReference>
<dbReference type="EMBL" id="BARW01010285">
    <property type="protein sequence ID" value="GAI74574.1"/>
    <property type="molecule type" value="Genomic_DNA"/>
</dbReference>
<sequence>YPTIQSAINDANDGDTVIVSPDRHKENINFSGKAITVTSTDPNDPNVVALTIIDGNEPADANFSSVVTFNSGEDNNSVLTGFTITGGTGTWVLISWEYKGQNWSRCGGGVICYNMSEPTITRNIISNNIAGQGGGIYAYGNPVNPDNPSNPPVHIRPVIKENIFFENHAVQDHGFTPPDTIYPQFDRGDGGAIAGFQGCDAVIKDNDIFTNYAYNYGGGIRLRQWSNALIENNEIIDNNSILGGAIHASYTCSPVITENIIALNTSRGFGAGGISLYYNTSA</sequence>
<accession>X1T3I3</accession>
<dbReference type="InterPro" id="IPR039448">
    <property type="entry name" value="Beta_helix"/>
</dbReference>
<feature type="non-terminal residue" evidence="2">
    <location>
        <position position="1"/>
    </location>
</feature>
<dbReference type="InterPro" id="IPR011050">
    <property type="entry name" value="Pectin_lyase_fold/virulence"/>
</dbReference>
<evidence type="ECO:0000313" key="2">
    <source>
        <dbReference type="EMBL" id="GAI74574.1"/>
    </source>
</evidence>
<reference evidence="2" key="1">
    <citation type="journal article" date="2014" name="Front. Microbiol.">
        <title>High frequency of phylogenetically diverse reductive dehalogenase-homologous genes in deep subseafloor sedimentary metagenomes.</title>
        <authorList>
            <person name="Kawai M."/>
            <person name="Futagami T."/>
            <person name="Toyoda A."/>
            <person name="Takaki Y."/>
            <person name="Nishi S."/>
            <person name="Hori S."/>
            <person name="Arai W."/>
            <person name="Tsubouchi T."/>
            <person name="Morono Y."/>
            <person name="Uchiyama I."/>
            <person name="Ito T."/>
            <person name="Fujiyama A."/>
            <person name="Inagaki F."/>
            <person name="Takami H."/>
        </authorList>
    </citation>
    <scope>NUCLEOTIDE SEQUENCE</scope>
    <source>
        <strain evidence="2">Expedition CK06-06</strain>
    </source>
</reference>
<dbReference type="SUPFAM" id="SSF51126">
    <property type="entry name" value="Pectin lyase-like"/>
    <property type="match status" value="1"/>
</dbReference>
<organism evidence="2">
    <name type="scientific">marine sediment metagenome</name>
    <dbReference type="NCBI Taxonomy" id="412755"/>
    <lineage>
        <taxon>unclassified sequences</taxon>
        <taxon>metagenomes</taxon>
        <taxon>ecological metagenomes</taxon>
    </lineage>
</organism>
<name>X1T3I3_9ZZZZ</name>
<dbReference type="InterPro" id="IPR012334">
    <property type="entry name" value="Pectin_lyas_fold"/>
</dbReference>
<dbReference type="AlphaFoldDB" id="X1T3I3"/>